<dbReference type="OrthoDB" id="9804196at2"/>
<evidence type="ECO:0000313" key="4">
    <source>
        <dbReference type="Proteomes" id="UP000011922"/>
    </source>
</evidence>
<feature type="domain" description="Glycosyltransferase subfamily 4-like N-terminal" evidence="2">
    <location>
        <begin position="17"/>
        <end position="168"/>
    </location>
</feature>
<dbReference type="SUPFAM" id="SSF53756">
    <property type="entry name" value="UDP-Glycosyltransferase/glycogen phosphorylase"/>
    <property type="match status" value="1"/>
</dbReference>
<accession>M5Q1W6</accession>
<dbReference type="PANTHER" id="PTHR12526">
    <property type="entry name" value="GLYCOSYLTRANSFERASE"/>
    <property type="match status" value="1"/>
</dbReference>
<dbReference type="Gene3D" id="3.40.50.2000">
    <property type="entry name" value="Glycogen Phosphorylase B"/>
    <property type="match status" value="2"/>
</dbReference>
<dbReference type="AlphaFoldDB" id="M5Q1W6"/>
<dbReference type="GO" id="GO:0016757">
    <property type="term" value="F:glycosyltransferase activity"/>
    <property type="evidence" value="ECO:0007669"/>
    <property type="project" value="InterPro"/>
</dbReference>
<dbReference type="InterPro" id="IPR001296">
    <property type="entry name" value="Glyco_trans_1"/>
</dbReference>
<dbReference type="PATRIC" id="fig|1262666.3.peg.1341"/>
<name>M5Q1W6_DESAF</name>
<organism evidence="3 4">
    <name type="scientific">Desulfocurvibacter africanus PCS</name>
    <dbReference type="NCBI Taxonomy" id="1262666"/>
    <lineage>
        <taxon>Bacteria</taxon>
        <taxon>Pseudomonadati</taxon>
        <taxon>Thermodesulfobacteriota</taxon>
        <taxon>Desulfovibrionia</taxon>
        <taxon>Desulfovibrionales</taxon>
        <taxon>Desulfovibrionaceae</taxon>
        <taxon>Desulfocurvibacter</taxon>
    </lineage>
</organism>
<evidence type="ECO:0000259" key="1">
    <source>
        <dbReference type="Pfam" id="PF00534"/>
    </source>
</evidence>
<dbReference type="CDD" id="cd03801">
    <property type="entry name" value="GT4_PimA-like"/>
    <property type="match status" value="1"/>
</dbReference>
<comment type="caution">
    <text evidence="3">The sequence shown here is derived from an EMBL/GenBank/DDBJ whole genome shotgun (WGS) entry which is preliminary data.</text>
</comment>
<feature type="domain" description="Glycosyl transferase family 1" evidence="1">
    <location>
        <begin position="178"/>
        <end position="343"/>
    </location>
</feature>
<evidence type="ECO:0000313" key="3">
    <source>
        <dbReference type="EMBL" id="EMG37926.1"/>
    </source>
</evidence>
<sequence length="376" mass="41776">MRIIQVNNVRWFNATSWYALNLSRLLQEAGHEVLVLTLEGTASHSKALEMGLQVRTMDLNTSNPLRLARVFGQLRRLVHDFRPDIVNCHRGESFLLWGHLRFWTGGFALVRTRGDQRLPRASLPNRILHRKVADAVVVTNSAMGRHFRERLGVPTERLHMVLGGVDTHHFSFDAAGRSKVRREYGFADSDFVVGLVGRFDEVKGQRETIQAVADLRRQGLDRLKLMLLGFDSVTSEAQVRSWLNESGLDSHAVITGRREDVPTCLSALDGGVVASKWSETIARAALELMACGRPIVSTNVGVMPDLVSSHGLVPPGDVQSLATALARLAGDDDYRARLGEEQRATLAELTMDKFLERSLGVYRQALRMAGLKPDPA</sequence>
<dbReference type="EMBL" id="AOSV01000012">
    <property type="protein sequence ID" value="EMG37926.1"/>
    <property type="molecule type" value="Genomic_DNA"/>
</dbReference>
<dbReference type="Pfam" id="PF13439">
    <property type="entry name" value="Glyco_transf_4"/>
    <property type="match status" value="1"/>
</dbReference>
<dbReference type="Pfam" id="PF00534">
    <property type="entry name" value="Glycos_transf_1"/>
    <property type="match status" value="1"/>
</dbReference>
<protein>
    <submittedName>
        <fullName evidence="3">Glycosyltransferase</fullName>
    </submittedName>
</protein>
<dbReference type="Proteomes" id="UP000011922">
    <property type="component" value="Unassembled WGS sequence"/>
</dbReference>
<dbReference type="RefSeq" id="WP_005985321.1">
    <property type="nucleotide sequence ID" value="NZ_AOSV01000012.1"/>
</dbReference>
<reference evidence="3 4" key="1">
    <citation type="journal article" date="2013" name="Genome Announc.">
        <title>Draft Genome Sequence for Desulfovibrio africanus Strain PCS.</title>
        <authorList>
            <person name="Brown S.D."/>
            <person name="Utturkar S.M."/>
            <person name="Arkin A.P."/>
            <person name="Deutschbauer A.M."/>
            <person name="Elias D.A."/>
            <person name="Hazen T.C."/>
            <person name="Chakraborty R."/>
        </authorList>
    </citation>
    <scope>NUCLEOTIDE SEQUENCE [LARGE SCALE GENOMIC DNA]</scope>
    <source>
        <strain evidence="3 4">PCS</strain>
    </source>
</reference>
<proteinExistence type="predicted"/>
<keyword evidence="3" id="KW-0808">Transferase</keyword>
<evidence type="ECO:0000259" key="2">
    <source>
        <dbReference type="Pfam" id="PF13439"/>
    </source>
</evidence>
<dbReference type="InterPro" id="IPR028098">
    <property type="entry name" value="Glyco_trans_4-like_N"/>
</dbReference>
<gene>
    <name evidence="3" type="ORF">PCS_01321</name>
</gene>